<sequence length="80" mass="9455">MVPPRRSMTSSNLKFVMGPLTMEIEVWSSWRVELKFLLKEQVKKEGQLRPKEVPLKCIEKYCVDVFVEILNDLHQPCFQC</sequence>
<dbReference type="EMBL" id="JAIWYP010000007">
    <property type="protein sequence ID" value="KAH3792299.1"/>
    <property type="molecule type" value="Genomic_DNA"/>
</dbReference>
<reference evidence="1" key="1">
    <citation type="journal article" date="2019" name="bioRxiv">
        <title>The Genome of the Zebra Mussel, Dreissena polymorpha: A Resource for Invasive Species Research.</title>
        <authorList>
            <person name="McCartney M.A."/>
            <person name="Auch B."/>
            <person name="Kono T."/>
            <person name="Mallez S."/>
            <person name="Zhang Y."/>
            <person name="Obille A."/>
            <person name="Becker A."/>
            <person name="Abrahante J.E."/>
            <person name="Garbe J."/>
            <person name="Badalamenti J.P."/>
            <person name="Herman A."/>
            <person name="Mangelson H."/>
            <person name="Liachko I."/>
            <person name="Sullivan S."/>
            <person name="Sone E.D."/>
            <person name="Koren S."/>
            <person name="Silverstein K.A.T."/>
            <person name="Beckman K.B."/>
            <person name="Gohl D.M."/>
        </authorList>
    </citation>
    <scope>NUCLEOTIDE SEQUENCE</scope>
    <source>
        <strain evidence="1">Duluth1</strain>
        <tissue evidence="1">Whole animal</tissue>
    </source>
</reference>
<reference evidence="1" key="2">
    <citation type="submission" date="2020-11" db="EMBL/GenBank/DDBJ databases">
        <authorList>
            <person name="McCartney M.A."/>
            <person name="Auch B."/>
            <person name="Kono T."/>
            <person name="Mallez S."/>
            <person name="Becker A."/>
            <person name="Gohl D.M."/>
            <person name="Silverstein K.A.T."/>
            <person name="Koren S."/>
            <person name="Bechman K.B."/>
            <person name="Herman A."/>
            <person name="Abrahante J.E."/>
            <person name="Garbe J."/>
        </authorList>
    </citation>
    <scope>NUCLEOTIDE SEQUENCE</scope>
    <source>
        <strain evidence="1">Duluth1</strain>
        <tissue evidence="1">Whole animal</tissue>
    </source>
</reference>
<evidence type="ECO:0000313" key="2">
    <source>
        <dbReference type="Proteomes" id="UP000828390"/>
    </source>
</evidence>
<organism evidence="1 2">
    <name type="scientific">Dreissena polymorpha</name>
    <name type="common">Zebra mussel</name>
    <name type="synonym">Mytilus polymorpha</name>
    <dbReference type="NCBI Taxonomy" id="45954"/>
    <lineage>
        <taxon>Eukaryota</taxon>
        <taxon>Metazoa</taxon>
        <taxon>Spiralia</taxon>
        <taxon>Lophotrochozoa</taxon>
        <taxon>Mollusca</taxon>
        <taxon>Bivalvia</taxon>
        <taxon>Autobranchia</taxon>
        <taxon>Heteroconchia</taxon>
        <taxon>Euheterodonta</taxon>
        <taxon>Imparidentia</taxon>
        <taxon>Neoheterodontei</taxon>
        <taxon>Myida</taxon>
        <taxon>Dreissenoidea</taxon>
        <taxon>Dreissenidae</taxon>
        <taxon>Dreissena</taxon>
    </lineage>
</organism>
<name>A0A9D4F6Q7_DREPO</name>
<dbReference type="Proteomes" id="UP000828390">
    <property type="component" value="Unassembled WGS sequence"/>
</dbReference>
<comment type="caution">
    <text evidence="1">The sequence shown here is derived from an EMBL/GenBank/DDBJ whole genome shotgun (WGS) entry which is preliminary data.</text>
</comment>
<accession>A0A9D4F6Q7</accession>
<dbReference type="AlphaFoldDB" id="A0A9D4F6Q7"/>
<protein>
    <submittedName>
        <fullName evidence="1">Uncharacterized protein</fullName>
    </submittedName>
</protein>
<proteinExistence type="predicted"/>
<evidence type="ECO:0000313" key="1">
    <source>
        <dbReference type="EMBL" id="KAH3792299.1"/>
    </source>
</evidence>
<gene>
    <name evidence="1" type="ORF">DPMN_145793</name>
</gene>
<keyword evidence="2" id="KW-1185">Reference proteome</keyword>